<dbReference type="InterPro" id="IPR055388">
    <property type="entry name" value="DUF7617"/>
</dbReference>
<dbReference type="Pfam" id="PF24593">
    <property type="entry name" value="DUF7617"/>
    <property type="match status" value="1"/>
</dbReference>
<dbReference type="Proteomes" id="UP000256269">
    <property type="component" value="Unassembled WGS sequence"/>
</dbReference>
<feature type="chain" id="PRO_5039474852" description="DUF7617 domain-containing protein" evidence="1">
    <location>
        <begin position="31"/>
        <end position="814"/>
    </location>
</feature>
<evidence type="ECO:0000259" key="2">
    <source>
        <dbReference type="Pfam" id="PF24593"/>
    </source>
</evidence>
<evidence type="ECO:0000313" key="3">
    <source>
        <dbReference type="EMBL" id="REH34729.1"/>
    </source>
</evidence>
<accession>A0A3E0GXQ4</accession>
<gene>
    <name evidence="3" type="ORF">BCF44_1195</name>
</gene>
<evidence type="ECO:0000313" key="4">
    <source>
        <dbReference type="Proteomes" id="UP000256269"/>
    </source>
</evidence>
<reference evidence="3 4" key="1">
    <citation type="submission" date="2018-08" db="EMBL/GenBank/DDBJ databases">
        <title>Genomic Encyclopedia of Archaeal and Bacterial Type Strains, Phase II (KMG-II): from individual species to whole genera.</title>
        <authorList>
            <person name="Goeker M."/>
        </authorList>
    </citation>
    <scope>NUCLEOTIDE SEQUENCE [LARGE SCALE GENOMIC DNA]</scope>
    <source>
        <strain evidence="3 4">DSM 45791</strain>
    </source>
</reference>
<proteinExistence type="predicted"/>
<feature type="signal peptide" evidence="1">
    <location>
        <begin position="1"/>
        <end position="30"/>
    </location>
</feature>
<protein>
    <recommendedName>
        <fullName evidence="2">DUF7617 domain-containing protein</fullName>
    </recommendedName>
</protein>
<sequence length="814" mass="81437">MHRRNHLRRTLTIGVVAAAVAAGVAAPITAAPAATSVLTKSVQDVTNPGANPVNHADTLNWVLSYADNGPAGPSAATITDPITGAGATQTYVPGSLQVPPGWTPSWSTDGTNFQTTDPGAATVAVRATNPGARQGGTNLANILLAPVKPTATPTGGDGYTPIIYRQANGTVEAWNMYHHLFASAPKLVCTDLTAGAPCAGGPWPRPVNTATGPFGSGSTGDIASTLTPQYVQDPGRPGVVYYAAVTASSVGVGCLDLAARANCGYFPLISTGAGGAYGLAGLVTTGGNLYGVGSNGQVLCLNIASQSPCAGQPYAAVVPANNNVSGANYLGSMAVAGGKVFASSSPGGGTPVLGCFDPATATACAGWATPQAIGPAGTSSYNAYTAYDTANNAVGACATTTGAPASTTTCYTVGGAPLTAPTVFNSLTNQLVFDPETVTGPDGHLRTYTGTWGGSSSGDTVCYDWTAAAACAGFPLPATHPSANGGVTRDYGYAYDQVTRCLFGLGDAGILFSEDPTTSNSPCIHSGADVTLTPSTFYCDGGTGHIHGYTNARLENMNLANVDLTASTADVSDANGSVFTHPAFAADGSLDLSGISPAAHPGITVSAHLVLNNSNDFTGGNQPHLVVGFDGDAPQICFKTTVSPSCTTTTATDTATGNDATGALTSNTVSLSVAPGAACQPNVTINKEICASIDDQNCQPGGPGPWTKHATPGLLGLLLANPHWRITVTDAGPVGITGVTLNDSAESSCRSAAGTFDLAAGQSRQIYCSTSLLVSLLPFTNTASATYTPTNSPAGTPPSRTSNSSAVACSLLGC</sequence>
<dbReference type="RefSeq" id="WP_246016129.1">
    <property type="nucleotide sequence ID" value="NZ_CP144375.1"/>
</dbReference>
<name>A0A3E0GXQ4_9PSEU</name>
<comment type="caution">
    <text evidence="3">The sequence shown here is derived from an EMBL/GenBank/DDBJ whole genome shotgun (WGS) entry which is preliminary data.</text>
</comment>
<evidence type="ECO:0000256" key="1">
    <source>
        <dbReference type="SAM" id="SignalP"/>
    </source>
</evidence>
<keyword evidence="1" id="KW-0732">Signal</keyword>
<keyword evidence="4" id="KW-1185">Reference proteome</keyword>
<feature type="domain" description="DUF7617" evidence="2">
    <location>
        <begin position="679"/>
        <end position="807"/>
    </location>
</feature>
<dbReference type="AlphaFoldDB" id="A0A3E0GXQ4"/>
<dbReference type="EMBL" id="QUNO01000019">
    <property type="protein sequence ID" value="REH34729.1"/>
    <property type="molecule type" value="Genomic_DNA"/>
</dbReference>
<organism evidence="3 4">
    <name type="scientific">Kutzneria buriramensis</name>
    <dbReference type="NCBI Taxonomy" id="1045776"/>
    <lineage>
        <taxon>Bacteria</taxon>
        <taxon>Bacillati</taxon>
        <taxon>Actinomycetota</taxon>
        <taxon>Actinomycetes</taxon>
        <taxon>Pseudonocardiales</taxon>
        <taxon>Pseudonocardiaceae</taxon>
        <taxon>Kutzneria</taxon>
    </lineage>
</organism>